<dbReference type="VEuPathDB" id="FungiDB:CH63R_05377"/>
<reference evidence="3" key="1">
    <citation type="journal article" date="2017" name="BMC Genomics">
        <title>Gapless genome assembly of Colletotrichum higginsianum reveals chromosome structure and association of transposable elements with secondary metabolite gene clusters.</title>
        <authorList>
            <person name="Dallery J.-F."/>
            <person name="Lapalu N."/>
            <person name="Zampounis A."/>
            <person name="Pigne S."/>
            <person name="Luyten I."/>
            <person name="Amselem J."/>
            <person name="Wittenberg A.H.J."/>
            <person name="Zhou S."/>
            <person name="de Queiroz M.V."/>
            <person name="Robin G.P."/>
            <person name="Auger A."/>
            <person name="Hainaut M."/>
            <person name="Henrissat B."/>
            <person name="Kim K.-T."/>
            <person name="Lee Y.-H."/>
            <person name="Lespinet O."/>
            <person name="Schwartz D.C."/>
            <person name="Thon M.R."/>
            <person name="O'Connell R.J."/>
        </authorList>
    </citation>
    <scope>NUCLEOTIDE SEQUENCE [LARGE SCALE GENOMIC DNA]</scope>
    <source>
        <strain evidence="3">IMI 349063</strain>
    </source>
</reference>
<dbReference type="EMBL" id="LTAN01000004">
    <property type="protein sequence ID" value="OBR09685.1"/>
    <property type="molecule type" value="Genomic_DNA"/>
</dbReference>
<protein>
    <submittedName>
        <fullName evidence="2">Uncharacterized protein</fullName>
    </submittedName>
</protein>
<feature type="region of interest" description="Disordered" evidence="1">
    <location>
        <begin position="277"/>
        <end position="296"/>
    </location>
</feature>
<feature type="region of interest" description="Disordered" evidence="1">
    <location>
        <begin position="61"/>
        <end position="93"/>
    </location>
</feature>
<dbReference type="GeneID" id="28864459"/>
<evidence type="ECO:0000313" key="3">
    <source>
        <dbReference type="Proteomes" id="UP000092177"/>
    </source>
</evidence>
<feature type="compositionally biased region" description="Low complexity" evidence="1">
    <location>
        <begin position="72"/>
        <end position="91"/>
    </location>
</feature>
<dbReference type="Proteomes" id="UP000092177">
    <property type="component" value="Chromosome 4"/>
</dbReference>
<accession>A0A1B7YCG9</accession>
<comment type="caution">
    <text evidence="2">The sequence shown here is derived from an EMBL/GenBank/DDBJ whole genome shotgun (WGS) entry which is preliminary data.</text>
</comment>
<evidence type="ECO:0000256" key="1">
    <source>
        <dbReference type="SAM" id="MobiDB-lite"/>
    </source>
</evidence>
<feature type="compositionally biased region" description="Polar residues" evidence="1">
    <location>
        <begin position="112"/>
        <end position="139"/>
    </location>
</feature>
<dbReference type="KEGG" id="chig:CH63R_05377"/>
<evidence type="ECO:0000313" key="2">
    <source>
        <dbReference type="EMBL" id="OBR09685.1"/>
    </source>
</evidence>
<dbReference type="OrthoDB" id="4829551at2759"/>
<proteinExistence type="predicted"/>
<feature type="region of interest" description="Disordered" evidence="1">
    <location>
        <begin position="112"/>
        <end position="219"/>
    </location>
</feature>
<dbReference type="AlphaFoldDB" id="A0A1B7YCG9"/>
<dbReference type="RefSeq" id="XP_018158202.1">
    <property type="nucleotide sequence ID" value="XM_018300352.1"/>
</dbReference>
<keyword evidence="3" id="KW-1185">Reference proteome</keyword>
<name>A0A1B7YCG9_COLHI</name>
<organism evidence="2 3">
    <name type="scientific">Colletotrichum higginsianum (strain IMI 349063)</name>
    <name type="common">Crucifer anthracnose fungus</name>
    <dbReference type="NCBI Taxonomy" id="759273"/>
    <lineage>
        <taxon>Eukaryota</taxon>
        <taxon>Fungi</taxon>
        <taxon>Dikarya</taxon>
        <taxon>Ascomycota</taxon>
        <taxon>Pezizomycotina</taxon>
        <taxon>Sordariomycetes</taxon>
        <taxon>Hypocreomycetidae</taxon>
        <taxon>Glomerellales</taxon>
        <taxon>Glomerellaceae</taxon>
        <taxon>Colletotrichum</taxon>
        <taxon>Colletotrichum destructivum species complex</taxon>
    </lineage>
</organism>
<sequence length="388" mass="42632">MRTIMNDSRRRTSSVRAQVPCQGCWHSIDDPTRLFFDLAPPLRRLLEQRLLSIICSPKLATSSDTHLPTRKSYNPSSNPSPISSGSLDSAPHSAPMASMPLVLAAHSEWTSLSRSRSPIASPGRQSYSRMSPSRDTTSPHGFKPGQTLPRARDRLSPTPLGQASMRSCYPGEYSSSVVPEHMMGEQRSSMTASPRTREQSLSAPRSPRHGSRGSTSVADHSSLAAVGSWSSQSVHNGDYHTRRGIQSDFARYEDESSYKYAPYDDFILFPDESSADTQERASAYTQQSPAPLGPRISRLRTPDIAPLSTDVQFFPCLGDEAEEDRINEAWYLAGRERVASQSQCSLLGFVMFFLGVSASQIGIANVSTVNDALAYISAIERHSRVLTD</sequence>
<feature type="compositionally biased region" description="Polar residues" evidence="1">
    <location>
        <begin position="186"/>
        <end position="203"/>
    </location>
</feature>
<gene>
    <name evidence="2" type="ORF">CH63R_05377</name>
</gene>